<feature type="compositionally biased region" description="Gly residues" evidence="1">
    <location>
        <begin position="692"/>
        <end position="701"/>
    </location>
</feature>
<name>A0ABR3W2Y9_9PEZI</name>
<keyword evidence="4" id="KW-1185">Reference proteome</keyword>
<gene>
    <name evidence="3" type="ORF">Daus18300_012395</name>
</gene>
<evidence type="ECO:0000313" key="4">
    <source>
        <dbReference type="Proteomes" id="UP001583177"/>
    </source>
</evidence>
<organism evidence="3 4">
    <name type="scientific">Diaporthe australafricana</name>
    <dbReference type="NCBI Taxonomy" id="127596"/>
    <lineage>
        <taxon>Eukaryota</taxon>
        <taxon>Fungi</taxon>
        <taxon>Dikarya</taxon>
        <taxon>Ascomycota</taxon>
        <taxon>Pezizomycotina</taxon>
        <taxon>Sordariomycetes</taxon>
        <taxon>Sordariomycetidae</taxon>
        <taxon>Diaporthales</taxon>
        <taxon>Diaporthaceae</taxon>
        <taxon>Diaporthe</taxon>
    </lineage>
</organism>
<feature type="compositionally biased region" description="Pro residues" evidence="1">
    <location>
        <begin position="82"/>
        <end position="110"/>
    </location>
</feature>
<feature type="compositionally biased region" description="Polar residues" evidence="1">
    <location>
        <begin position="66"/>
        <end position="79"/>
    </location>
</feature>
<accession>A0ABR3W2Y9</accession>
<dbReference type="EMBL" id="JAWRVE010000167">
    <property type="protein sequence ID" value="KAL1851972.1"/>
    <property type="molecule type" value="Genomic_DNA"/>
</dbReference>
<feature type="compositionally biased region" description="Low complexity" evidence="1">
    <location>
        <begin position="679"/>
        <end position="691"/>
    </location>
</feature>
<proteinExistence type="predicted"/>
<feature type="compositionally biased region" description="Gly residues" evidence="1">
    <location>
        <begin position="573"/>
        <end position="584"/>
    </location>
</feature>
<feature type="region of interest" description="Disordered" evidence="1">
    <location>
        <begin position="1"/>
        <end position="120"/>
    </location>
</feature>
<evidence type="ECO:0000256" key="1">
    <source>
        <dbReference type="SAM" id="MobiDB-lite"/>
    </source>
</evidence>
<feature type="compositionally biased region" description="Low complexity" evidence="1">
    <location>
        <begin position="553"/>
        <end position="572"/>
    </location>
</feature>
<sequence length="701" mass="72655">MAVESVRRGRGFHKRRHRPNAARAELAKTVVRKNPEPPLVRRQGKGKGGDGKGAPVIAPLPPAADPSNSIVLNAGNPAQETPVPPLNPPSTVAPPAPPGLQAPPAPPPAPGVTTTSSSLTTSTALTSVQTTQTSVQTSVQTQTTVITTAQTSTQVSTQVTTIVSTQTAVSTSPVDSPQMTLTSFMITSPSNTQTSLSTASTTSTPFVASTPYQAAPSTTTSPAASRAPAIAPGTIAGIVVGILSFFIILGAVCLCSRRTRQRLLTPVTRRFTNNAMVSGGSRGVDSIGRPSGRGGGGDMHKSLMSEAESMAYTTPGQGDVKQPPMATVQASQGLSQNPVFMAPYARPNSWRTWRPSATFASGLEPLPDDMQLPPPPPHALTRYSAFPRNSGVSTGEDSSMPEYGWQAGASNADLGGLAPAPGAQQQQQQMLAPEYVAGPRELSSRAEYFQQQQQQGAVDGHGSYVTYSDTPLATPRTPIFVEGEQLAPLATSQEASPVDNNDDGSGESGDATRGDSWWGDGGDGVGSGAGRISGGGDDIDDNIDRRGDEQQQRQRQQQQPEGGIQEAQLGREAGAGGGHGGGAQGLEAEPPREQGQPAEQDQQVEPDERVFEEVAAVQGQHPGLRSSSSSSGIRKSPRVSFQALSSLEGEGDGGSDAGFSWSEAASEPYTAPRDGFGLSIIGTRRGTSRSGTGNGENPGRF</sequence>
<evidence type="ECO:0000256" key="2">
    <source>
        <dbReference type="SAM" id="Phobius"/>
    </source>
</evidence>
<feature type="transmembrane region" description="Helical" evidence="2">
    <location>
        <begin position="235"/>
        <end position="255"/>
    </location>
</feature>
<feature type="compositionally biased region" description="Basic residues" evidence="1">
    <location>
        <begin position="8"/>
        <end position="20"/>
    </location>
</feature>
<protein>
    <submittedName>
        <fullName evidence="3">Uncharacterized protein</fullName>
    </submittedName>
</protein>
<feature type="region of interest" description="Disordered" evidence="1">
    <location>
        <begin position="490"/>
        <end position="701"/>
    </location>
</feature>
<dbReference type="Proteomes" id="UP001583177">
    <property type="component" value="Unassembled WGS sequence"/>
</dbReference>
<keyword evidence="2" id="KW-0812">Transmembrane</keyword>
<reference evidence="3 4" key="1">
    <citation type="journal article" date="2024" name="IMA Fungus">
        <title>IMA Genome - F19 : A genome assembly and annotation guide to empower mycologists, including annotated draft genome sequences of Ceratocystis pirilliformis, Diaporthe australafricana, Fusarium ophioides, Paecilomyces lecythidis, and Sporothrix stenoceras.</title>
        <authorList>
            <person name="Aylward J."/>
            <person name="Wilson A.M."/>
            <person name="Visagie C.M."/>
            <person name="Spraker J."/>
            <person name="Barnes I."/>
            <person name="Buitendag C."/>
            <person name="Ceriani C."/>
            <person name="Del Mar Angel L."/>
            <person name="du Plessis D."/>
            <person name="Fuchs T."/>
            <person name="Gasser K."/>
            <person name="Kramer D."/>
            <person name="Li W."/>
            <person name="Munsamy K."/>
            <person name="Piso A."/>
            <person name="Price J.L."/>
            <person name="Sonnekus B."/>
            <person name="Thomas C."/>
            <person name="van der Nest A."/>
            <person name="van Dijk A."/>
            <person name="van Heerden A."/>
            <person name="van Vuuren N."/>
            <person name="Yilmaz N."/>
            <person name="Duong T.A."/>
            <person name="van der Merwe N.A."/>
            <person name="Wingfield M.J."/>
            <person name="Wingfield B.D."/>
        </authorList>
    </citation>
    <scope>NUCLEOTIDE SEQUENCE [LARGE SCALE GENOMIC DNA]</scope>
    <source>
        <strain evidence="3 4">CMW 18300</strain>
    </source>
</reference>
<dbReference type="CDD" id="cd12087">
    <property type="entry name" value="TM_EGFR-like"/>
    <property type="match status" value="1"/>
</dbReference>
<feature type="compositionally biased region" description="Gly residues" evidence="1">
    <location>
        <begin position="519"/>
        <end position="536"/>
    </location>
</feature>
<evidence type="ECO:0000313" key="3">
    <source>
        <dbReference type="EMBL" id="KAL1851972.1"/>
    </source>
</evidence>
<feature type="compositionally biased region" description="Basic and acidic residues" evidence="1">
    <location>
        <begin position="542"/>
        <end position="552"/>
    </location>
</feature>
<keyword evidence="2" id="KW-1133">Transmembrane helix</keyword>
<keyword evidence="2" id="KW-0472">Membrane</keyword>
<comment type="caution">
    <text evidence="3">The sequence shown here is derived from an EMBL/GenBank/DDBJ whole genome shotgun (WGS) entry which is preliminary data.</text>
</comment>